<evidence type="ECO:0000256" key="1">
    <source>
        <dbReference type="SAM" id="MobiDB-lite"/>
    </source>
</evidence>
<dbReference type="AlphaFoldDB" id="A0A179F9U8"/>
<feature type="region of interest" description="Disordered" evidence="1">
    <location>
        <begin position="287"/>
        <end position="317"/>
    </location>
</feature>
<dbReference type="GeneID" id="28855912"/>
<sequence length="317" mass="36392">MEVVQDDRRLSTMDVFSLISSPSYSPTALRHLPQPVPNNLPPGIDGSVFTFEDAFEDLLAVSQGQNLPDITTRFQQRQLLRDMFPSGEPTWFWLRRLESQGLVQVSSRPQFFKAHQPDWSSFHDELDKRAADAWRSVSKGYGSNDPGSGDFFEELGKAFKQLERGFLGQSTTNRDWDRKDRDTPAKEPGKEPDTFEELFSEISSKFKESTSSWDTFIKTITEDAKAKDLKGAKQTQKDDDKTQIVTNEDEYVDRFGYLHKTVTRKTLDAQGNEVGSETYVTIRPVDKHLDNEDKDESDHHGLLDHGTDKKKTNWFWK</sequence>
<proteinExistence type="predicted"/>
<feature type="region of interest" description="Disordered" evidence="1">
    <location>
        <begin position="170"/>
        <end position="193"/>
    </location>
</feature>
<dbReference type="Proteomes" id="UP000078397">
    <property type="component" value="Unassembled WGS sequence"/>
</dbReference>
<comment type="caution">
    <text evidence="2">The sequence shown here is derived from an EMBL/GenBank/DDBJ whole genome shotgun (WGS) entry which is preliminary data.</text>
</comment>
<evidence type="ECO:0000313" key="3">
    <source>
        <dbReference type="Proteomes" id="UP000078397"/>
    </source>
</evidence>
<evidence type="ECO:0000313" key="2">
    <source>
        <dbReference type="EMBL" id="OAQ62305.1"/>
    </source>
</evidence>
<dbReference type="RefSeq" id="XP_018140009.1">
    <property type="nucleotide sequence ID" value="XM_018291918.1"/>
</dbReference>
<feature type="compositionally biased region" description="Basic and acidic residues" evidence="1">
    <location>
        <begin position="174"/>
        <end position="193"/>
    </location>
</feature>
<protein>
    <submittedName>
        <fullName evidence="2">Uncharacterized protein</fullName>
    </submittedName>
</protein>
<dbReference type="EMBL" id="LSBJ02000007">
    <property type="protein sequence ID" value="OAQ62305.1"/>
    <property type="molecule type" value="Genomic_DNA"/>
</dbReference>
<name>A0A179F9U8_METCM</name>
<dbReference type="STRING" id="1380566.A0A179F9U8"/>
<dbReference type="KEGG" id="pchm:VFPPC_14148"/>
<gene>
    <name evidence="2" type="ORF">VFPPC_14148</name>
</gene>
<accession>A0A179F9U8</accession>
<feature type="compositionally biased region" description="Basic and acidic residues" evidence="1">
    <location>
        <begin position="287"/>
        <end position="311"/>
    </location>
</feature>
<organism evidence="2 3">
    <name type="scientific">Pochonia chlamydosporia 170</name>
    <dbReference type="NCBI Taxonomy" id="1380566"/>
    <lineage>
        <taxon>Eukaryota</taxon>
        <taxon>Fungi</taxon>
        <taxon>Dikarya</taxon>
        <taxon>Ascomycota</taxon>
        <taxon>Pezizomycotina</taxon>
        <taxon>Sordariomycetes</taxon>
        <taxon>Hypocreomycetidae</taxon>
        <taxon>Hypocreales</taxon>
        <taxon>Clavicipitaceae</taxon>
        <taxon>Pochonia</taxon>
    </lineage>
</organism>
<dbReference type="OrthoDB" id="4586300at2759"/>
<keyword evidence="3" id="KW-1185">Reference proteome</keyword>
<reference evidence="2 3" key="1">
    <citation type="journal article" date="2016" name="PLoS Pathog.">
        <title>Biosynthesis of antibiotic leucinostatins in bio-control fungus Purpureocillium lilacinum and their inhibition on phytophthora revealed by genome mining.</title>
        <authorList>
            <person name="Wang G."/>
            <person name="Liu Z."/>
            <person name="Lin R."/>
            <person name="Li E."/>
            <person name="Mao Z."/>
            <person name="Ling J."/>
            <person name="Yang Y."/>
            <person name="Yin W.B."/>
            <person name="Xie B."/>
        </authorList>
    </citation>
    <scope>NUCLEOTIDE SEQUENCE [LARGE SCALE GENOMIC DNA]</scope>
    <source>
        <strain evidence="2">170</strain>
    </source>
</reference>